<dbReference type="RefSeq" id="WP_168014292.1">
    <property type="nucleotide sequence ID" value="NZ_JAATEP010000025.1"/>
</dbReference>
<organism evidence="2 3">
    <name type="scientific">Nonomuraea composti</name>
    <dbReference type="NCBI Taxonomy" id="2720023"/>
    <lineage>
        <taxon>Bacteria</taxon>
        <taxon>Bacillati</taxon>
        <taxon>Actinomycetota</taxon>
        <taxon>Actinomycetes</taxon>
        <taxon>Streptosporangiales</taxon>
        <taxon>Streptosporangiaceae</taxon>
        <taxon>Nonomuraea</taxon>
    </lineage>
</organism>
<name>A0ABX1BGA9_9ACTN</name>
<feature type="region of interest" description="Disordered" evidence="1">
    <location>
        <begin position="33"/>
        <end position="61"/>
    </location>
</feature>
<accession>A0ABX1BGA9</accession>
<dbReference type="EMBL" id="JAATEP010000025">
    <property type="protein sequence ID" value="NJP93868.1"/>
    <property type="molecule type" value="Genomic_DNA"/>
</dbReference>
<keyword evidence="3" id="KW-1185">Reference proteome</keyword>
<protein>
    <submittedName>
        <fullName evidence="2">Uncharacterized protein</fullName>
    </submittedName>
</protein>
<reference evidence="2 3" key="1">
    <citation type="submission" date="2020-03" db="EMBL/GenBank/DDBJ databases">
        <title>WGS of actinomycetes isolated from Thailand.</title>
        <authorList>
            <person name="Thawai C."/>
        </authorList>
    </citation>
    <scope>NUCLEOTIDE SEQUENCE [LARGE SCALE GENOMIC DNA]</scope>
    <source>
        <strain evidence="2 3">FMUSA5-5</strain>
    </source>
</reference>
<sequence length="109" mass="12013">MTGDEVYRRKAIQALTLDRTDFLARQDSYDTSRMSDQALEGSNDLTTWKRPTPPATRTLDWENLPSLGRRGVDAVMATGCDVTVAQHGEIAVDRQEPSASAATESGRTR</sequence>
<evidence type="ECO:0000313" key="2">
    <source>
        <dbReference type="EMBL" id="NJP93868.1"/>
    </source>
</evidence>
<evidence type="ECO:0000313" key="3">
    <source>
        <dbReference type="Proteomes" id="UP000696294"/>
    </source>
</evidence>
<evidence type="ECO:0000256" key="1">
    <source>
        <dbReference type="SAM" id="MobiDB-lite"/>
    </source>
</evidence>
<dbReference type="Proteomes" id="UP000696294">
    <property type="component" value="Unassembled WGS sequence"/>
</dbReference>
<comment type="caution">
    <text evidence="2">The sequence shown here is derived from an EMBL/GenBank/DDBJ whole genome shotgun (WGS) entry which is preliminary data.</text>
</comment>
<proteinExistence type="predicted"/>
<gene>
    <name evidence="2" type="ORF">HCN51_31250</name>
</gene>